<dbReference type="AlphaFoldDB" id="A0AAD9LIA2"/>
<proteinExistence type="inferred from homology"/>
<reference evidence="5" key="2">
    <citation type="submission" date="2021-05" db="EMBL/GenBank/DDBJ databases">
        <authorList>
            <person name="Pain A."/>
        </authorList>
    </citation>
    <scope>NUCLEOTIDE SEQUENCE</scope>
    <source>
        <strain evidence="5">1802A</strain>
    </source>
</reference>
<comment type="similarity">
    <text evidence="1">Belongs to the CDC6/cdc18 family.</text>
</comment>
<feature type="region of interest" description="Disordered" evidence="3">
    <location>
        <begin position="301"/>
        <end position="320"/>
    </location>
</feature>
<dbReference type="EMBL" id="JAHBMH010000033">
    <property type="protein sequence ID" value="KAK1937520.1"/>
    <property type="molecule type" value="Genomic_DNA"/>
</dbReference>
<dbReference type="GO" id="GO:0033314">
    <property type="term" value="P:mitotic DNA replication checkpoint signaling"/>
    <property type="evidence" value="ECO:0007669"/>
    <property type="project" value="TreeGrafter"/>
</dbReference>
<dbReference type="InterPro" id="IPR003593">
    <property type="entry name" value="AAA+_ATPase"/>
</dbReference>
<evidence type="ECO:0000259" key="4">
    <source>
        <dbReference type="SMART" id="SM00382"/>
    </source>
</evidence>
<dbReference type="GO" id="GO:0016887">
    <property type="term" value="F:ATP hydrolysis activity"/>
    <property type="evidence" value="ECO:0007669"/>
    <property type="project" value="InterPro"/>
</dbReference>
<organism evidence="5 6">
    <name type="scientific">Babesia divergens</name>
    <dbReference type="NCBI Taxonomy" id="32595"/>
    <lineage>
        <taxon>Eukaryota</taxon>
        <taxon>Sar</taxon>
        <taxon>Alveolata</taxon>
        <taxon>Apicomplexa</taxon>
        <taxon>Aconoidasida</taxon>
        <taxon>Piroplasmida</taxon>
        <taxon>Babesiidae</taxon>
        <taxon>Babesia</taxon>
    </lineage>
</organism>
<evidence type="ECO:0000313" key="6">
    <source>
        <dbReference type="Proteomes" id="UP001195914"/>
    </source>
</evidence>
<dbReference type="InterPro" id="IPR027417">
    <property type="entry name" value="P-loop_NTPase"/>
</dbReference>
<evidence type="ECO:0000313" key="5">
    <source>
        <dbReference type="EMBL" id="KAK1937520.1"/>
    </source>
</evidence>
<reference evidence="5" key="1">
    <citation type="journal article" date="2014" name="Nucleic Acids Res.">
        <title>The evolutionary dynamics of variant antigen genes in Babesia reveal a history of genomic innovation underlying host-parasite interaction.</title>
        <authorList>
            <person name="Jackson A.P."/>
            <person name="Otto T.D."/>
            <person name="Darby A."/>
            <person name="Ramaprasad A."/>
            <person name="Xia D."/>
            <person name="Echaide I.E."/>
            <person name="Farber M."/>
            <person name="Gahlot S."/>
            <person name="Gamble J."/>
            <person name="Gupta D."/>
            <person name="Gupta Y."/>
            <person name="Jackson L."/>
            <person name="Malandrin L."/>
            <person name="Malas T.B."/>
            <person name="Moussa E."/>
            <person name="Nair M."/>
            <person name="Reid A.J."/>
            <person name="Sanders M."/>
            <person name="Sharma J."/>
            <person name="Tracey A."/>
            <person name="Quail M.A."/>
            <person name="Weir W."/>
            <person name="Wastling J.M."/>
            <person name="Hall N."/>
            <person name="Willadsen P."/>
            <person name="Lingelbach K."/>
            <person name="Shiels B."/>
            <person name="Tait A."/>
            <person name="Berriman M."/>
            <person name="Allred D.R."/>
            <person name="Pain A."/>
        </authorList>
    </citation>
    <scope>NUCLEOTIDE SEQUENCE</scope>
    <source>
        <strain evidence="5">1802A</strain>
    </source>
</reference>
<dbReference type="GO" id="GO:0005634">
    <property type="term" value="C:nucleus"/>
    <property type="evidence" value="ECO:0007669"/>
    <property type="project" value="TreeGrafter"/>
</dbReference>
<keyword evidence="2" id="KW-0235">DNA replication</keyword>
<accession>A0AAD9LIA2</accession>
<dbReference type="GO" id="GO:0006270">
    <property type="term" value="P:DNA replication initiation"/>
    <property type="evidence" value="ECO:0007669"/>
    <property type="project" value="TreeGrafter"/>
</dbReference>
<feature type="domain" description="AAA+ ATPase" evidence="4">
    <location>
        <begin position="60"/>
        <end position="226"/>
    </location>
</feature>
<dbReference type="Pfam" id="PF13401">
    <property type="entry name" value="AAA_22"/>
    <property type="match status" value="1"/>
</dbReference>
<feature type="compositionally biased region" description="Polar residues" evidence="3">
    <location>
        <begin position="302"/>
        <end position="312"/>
    </location>
</feature>
<dbReference type="InterPro" id="IPR049945">
    <property type="entry name" value="AAA_22"/>
</dbReference>
<dbReference type="PANTHER" id="PTHR10763:SF26">
    <property type="entry name" value="CELL DIVISION CONTROL PROTEIN 6 HOMOLOG"/>
    <property type="match status" value="1"/>
</dbReference>
<sequence length="510" mass="56784">MIANEQDGSSLVSSPFDEQIELQKRAIELLRLSDSSYLGCRDEEAGILREFIDSSAKNGVGGSIFVFGLSGTGKSTTVNHVIKKYKEENPDMCAVSVTGSGFSSWRDVVDTLVKRIVAKPTKNKIVPKYRVVQDVMHYKRVIAALASLFTSASKYTVCVMDEVDYLCTFMKRKDDKQNHNWMLQAIFKAANAPGSKVLFVAISNNLELATLITEKLCRILLFKPYNEKQMISLVKGKLQQLDKAYTSVINDTAILLLVRRVANTSGDLRACLDTFTRAIANSMSQLEGVMASVSSVSTTYSLTDTPESSPNRFVEDSSTPKRTFSDMADGSFELENYQVGYKEVGSLTPTLTLNKIALLKQKIQPLPFMQLLTLLALSKASIDQNDNVVSLNNIKRSLLHFADIMVMDNVDVEDFCASEFKDTIDIFKELNIASTLNEKRFDGDDVLEEEKVVLAVDGETLAQVVLPISPAFVGLNLEFPVEDDCGYQYSKISKGFNIRTSSKRNRKKQW</sequence>
<gene>
    <name evidence="5" type="ORF">X943_002494</name>
</gene>
<dbReference type="PANTHER" id="PTHR10763">
    <property type="entry name" value="CELL DIVISION CONTROL PROTEIN 6-RELATED"/>
    <property type="match status" value="1"/>
</dbReference>
<dbReference type="InterPro" id="IPR050311">
    <property type="entry name" value="ORC1/CDC6"/>
</dbReference>
<dbReference type="SMART" id="SM00382">
    <property type="entry name" value="AAA"/>
    <property type="match status" value="1"/>
</dbReference>
<dbReference type="Gene3D" id="3.40.50.300">
    <property type="entry name" value="P-loop containing nucleotide triphosphate hydrolases"/>
    <property type="match status" value="1"/>
</dbReference>
<dbReference type="Proteomes" id="UP001195914">
    <property type="component" value="Unassembled WGS sequence"/>
</dbReference>
<comment type="caution">
    <text evidence="5">The sequence shown here is derived from an EMBL/GenBank/DDBJ whole genome shotgun (WGS) entry which is preliminary data.</text>
</comment>
<evidence type="ECO:0000256" key="2">
    <source>
        <dbReference type="ARBA" id="ARBA00022705"/>
    </source>
</evidence>
<keyword evidence="6" id="KW-1185">Reference proteome</keyword>
<dbReference type="GO" id="GO:0003688">
    <property type="term" value="F:DNA replication origin binding"/>
    <property type="evidence" value="ECO:0007669"/>
    <property type="project" value="TreeGrafter"/>
</dbReference>
<protein>
    <recommendedName>
        <fullName evidence="4">AAA+ ATPase domain-containing protein</fullName>
    </recommendedName>
</protein>
<evidence type="ECO:0000256" key="1">
    <source>
        <dbReference type="ARBA" id="ARBA00006184"/>
    </source>
</evidence>
<evidence type="ECO:0000256" key="3">
    <source>
        <dbReference type="SAM" id="MobiDB-lite"/>
    </source>
</evidence>
<dbReference type="SUPFAM" id="SSF52540">
    <property type="entry name" value="P-loop containing nucleoside triphosphate hydrolases"/>
    <property type="match status" value="1"/>
</dbReference>
<name>A0AAD9LIA2_BABDI</name>